<dbReference type="InterPro" id="IPR029058">
    <property type="entry name" value="AB_hydrolase_fold"/>
</dbReference>
<dbReference type="PANTHER" id="PTHR43798">
    <property type="entry name" value="MONOACYLGLYCEROL LIPASE"/>
    <property type="match status" value="1"/>
</dbReference>
<dbReference type="PANTHER" id="PTHR43798:SF33">
    <property type="entry name" value="HYDROLASE, PUTATIVE (AFU_ORTHOLOGUE AFUA_2G14860)-RELATED"/>
    <property type="match status" value="1"/>
</dbReference>
<keyword evidence="3" id="KW-1185">Reference proteome</keyword>
<dbReference type="Pfam" id="PF00561">
    <property type="entry name" value="Abhydrolase_1"/>
    <property type="match status" value="1"/>
</dbReference>
<evidence type="ECO:0000259" key="1">
    <source>
        <dbReference type="Pfam" id="PF00561"/>
    </source>
</evidence>
<dbReference type="GO" id="GO:0016787">
    <property type="term" value="F:hydrolase activity"/>
    <property type="evidence" value="ECO:0007669"/>
    <property type="project" value="UniProtKB-KW"/>
</dbReference>
<accession>A0ABN1XL58</accession>
<reference evidence="2 3" key="1">
    <citation type="journal article" date="2019" name="Int. J. Syst. Evol. Microbiol.">
        <title>The Global Catalogue of Microorganisms (GCM) 10K type strain sequencing project: providing services to taxonomists for standard genome sequencing and annotation.</title>
        <authorList>
            <consortium name="The Broad Institute Genomics Platform"/>
            <consortium name="The Broad Institute Genome Sequencing Center for Infectious Disease"/>
            <person name="Wu L."/>
            <person name="Ma J."/>
        </authorList>
    </citation>
    <scope>NUCLEOTIDE SEQUENCE [LARGE SCALE GENOMIC DNA]</scope>
    <source>
        <strain evidence="2 3">JCM 11896</strain>
    </source>
</reference>
<dbReference type="Gene3D" id="3.40.50.1820">
    <property type="entry name" value="alpha/beta hydrolase"/>
    <property type="match status" value="1"/>
</dbReference>
<dbReference type="InterPro" id="IPR000073">
    <property type="entry name" value="AB_hydrolase_1"/>
</dbReference>
<comment type="caution">
    <text evidence="2">The sequence shown here is derived from an EMBL/GenBank/DDBJ whole genome shotgun (WGS) entry which is preliminary data.</text>
</comment>
<gene>
    <name evidence="2" type="ORF">GCM10009613_09310</name>
</gene>
<sequence>MSSVWVDLLGAEVKYYDAGGVRTRCIEAGEGPPVIFLHGIGGHAEAYARNVVPLSDRFRVLAIDSLGSGLTGSGDKPADLDGYLEHLGAFMDAAGLEKAHLAGESLGGWIAMWMAIRHPERVDKIVSICGARLTVETDPESRVWTDRGRDELKRLTQQFVEDPTRDNVRKRMEWLFHKPERDLTEELVDIRWAMYQRGELRNSLAGSAKMLGSRPAHDDGLDFTPERLAEIKHETLMLWSSHNPSNTAATAKRASAYLPNCSFQVMDDCGHWPQWEDADTFNEIIAGFLKD</sequence>
<evidence type="ECO:0000313" key="2">
    <source>
        <dbReference type="EMBL" id="GAA1382117.1"/>
    </source>
</evidence>
<dbReference type="EMBL" id="BAAAJK010000004">
    <property type="protein sequence ID" value="GAA1382117.1"/>
    <property type="molecule type" value="Genomic_DNA"/>
</dbReference>
<dbReference type="PRINTS" id="PR00111">
    <property type="entry name" value="ABHYDROLASE"/>
</dbReference>
<organism evidence="2 3">
    <name type="scientific">Pseudonocardia kongjuensis</name>
    <dbReference type="NCBI Taxonomy" id="102227"/>
    <lineage>
        <taxon>Bacteria</taxon>
        <taxon>Bacillati</taxon>
        <taxon>Actinomycetota</taxon>
        <taxon>Actinomycetes</taxon>
        <taxon>Pseudonocardiales</taxon>
        <taxon>Pseudonocardiaceae</taxon>
        <taxon>Pseudonocardia</taxon>
    </lineage>
</organism>
<proteinExistence type="predicted"/>
<protein>
    <submittedName>
        <fullName evidence="2">Alpha/beta fold hydrolase</fullName>
    </submittedName>
</protein>
<dbReference type="RefSeq" id="WP_344018593.1">
    <property type="nucleotide sequence ID" value="NZ_BAAAJK010000004.1"/>
</dbReference>
<dbReference type="Proteomes" id="UP001501414">
    <property type="component" value="Unassembled WGS sequence"/>
</dbReference>
<dbReference type="InterPro" id="IPR050266">
    <property type="entry name" value="AB_hydrolase_sf"/>
</dbReference>
<evidence type="ECO:0000313" key="3">
    <source>
        <dbReference type="Proteomes" id="UP001501414"/>
    </source>
</evidence>
<dbReference type="SUPFAM" id="SSF53474">
    <property type="entry name" value="alpha/beta-Hydrolases"/>
    <property type="match status" value="1"/>
</dbReference>
<keyword evidence="2" id="KW-0378">Hydrolase</keyword>
<name>A0ABN1XL58_9PSEU</name>
<feature type="domain" description="AB hydrolase-1" evidence="1">
    <location>
        <begin position="32"/>
        <end position="277"/>
    </location>
</feature>